<proteinExistence type="predicted"/>
<gene>
    <name evidence="2" type="ORF">RJ641_030702</name>
</gene>
<evidence type="ECO:0000256" key="1">
    <source>
        <dbReference type="SAM" id="MobiDB-lite"/>
    </source>
</evidence>
<protein>
    <submittedName>
        <fullName evidence="2">Uncharacterized protein</fullName>
    </submittedName>
</protein>
<evidence type="ECO:0000313" key="2">
    <source>
        <dbReference type="EMBL" id="KAK6941171.1"/>
    </source>
</evidence>
<comment type="caution">
    <text evidence="2">The sequence shown here is derived from an EMBL/GenBank/DDBJ whole genome shotgun (WGS) entry which is preliminary data.</text>
</comment>
<keyword evidence="3" id="KW-1185">Reference proteome</keyword>
<evidence type="ECO:0000313" key="3">
    <source>
        <dbReference type="Proteomes" id="UP001370490"/>
    </source>
</evidence>
<reference evidence="2 3" key="1">
    <citation type="submission" date="2023-12" db="EMBL/GenBank/DDBJ databases">
        <title>A high-quality genome assembly for Dillenia turbinata (Dilleniales).</title>
        <authorList>
            <person name="Chanderbali A."/>
        </authorList>
    </citation>
    <scope>NUCLEOTIDE SEQUENCE [LARGE SCALE GENOMIC DNA]</scope>
    <source>
        <strain evidence="2">LSX21</strain>
        <tissue evidence="2">Leaf</tissue>
    </source>
</reference>
<feature type="region of interest" description="Disordered" evidence="1">
    <location>
        <begin position="167"/>
        <end position="193"/>
    </location>
</feature>
<accession>A0AAN8W4H2</accession>
<dbReference type="Proteomes" id="UP001370490">
    <property type="component" value="Unassembled WGS sequence"/>
</dbReference>
<name>A0AAN8W4H2_9MAGN</name>
<dbReference type="EMBL" id="JBAMMX010000005">
    <property type="protein sequence ID" value="KAK6941171.1"/>
    <property type="molecule type" value="Genomic_DNA"/>
</dbReference>
<dbReference type="PANTHER" id="PTHR36386:SF1">
    <property type="entry name" value="OS06G0683900 PROTEIN"/>
    <property type="match status" value="1"/>
</dbReference>
<organism evidence="2 3">
    <name type="scientific">Dillenia turbinata</name>
    <dbReference type="NCBI Taxonomy" id="194707"/>
    <lineage>
        <taxon>Eukaryota</taxon>
        <taxon>Viridiplantae</taxon>
        <taxon>Streptophyta</taxon>
        <taxon>Embryophyta</taxon>
        <taxon>Tracheophyta</taxon>
        <taxon>Spermatophyta</taxon>
        <taxon>Magnoliopsida</taxon>
        <taxon>eudicotyledons</taxon>
        <taxon>Gunneridae</taxon>
        <taxon>Pentapetalae</taxon>
        <taxon>Dilleniales</taxon>
        <taxon>Dilleniaceae</taxon>
        <taxon>Dillenia</taxon>
    </lineage>
</organism>
<feature type="compositionally biased region" description="Acidic residues" evidence="1">
    <location>
        <begin position="183"/>
        <end position="193"/>
    </location>
</feature>
<sequence>MVFICERRGITETDKRKQRAPKKIFRDAENFVPAKKPFKPGRIVASRYNQPPVKSSIGKSVNYTDCKNRSLPKHEDDEKFCDKKRASLAAKSRRNPVGHNEEKNKWEIPNVIFELKGLVEEYLISISRMLDLLSKIRTLQSVADSPRDSGRAKKVLELVEKKSIFGAADEEEGEGSASQALDFAEDQDQVSQE</sequence>
<dbReference type="PANTHER" id="PTHR36386">
    <property type="entry name" value="OS06G0683900 PROTEIN"/>
    <property type="match status" value="1"/>
</dbReference>
<dbReference type="AlphaFoldDB" id="A0AAN8W4H2"/>